<dbReference type="EMBL" id="LCPV01000010">
    <property type="protein sequence ID" value="KKW07693.1"/>
    <property type="molecule type" value="Genomic_DNA"/>
</dbReference>
<proteinExistence type="predicted"/>
<protein>
    <submittedName>
        <fullName evidence="1">Uncharacterized protein</fullName>
    </submittedName>
</protein>
<dbReference type="AlphaFoldDB" id="A0A0G1VML0"/>
<evidence type="ECO:0000313" key="2">
    <source>
        <dbReference type="Proteomes" id="UP000034589"/>
    </source>
</evidence>
<comment type="caution">
    <text evidence="1">The sequence shown here is derived from an EMBL/GenBank/DDBJ whole genome shotgun (WGS) entry which is preliminary data.</text>
</comment>
<accession>A0A0G1VML0</accession>
<gene>
    <name evidence="1" type="ORF">UY39_C0010G0019</name>
</gene>
<reference evidence="1 2" key="1">
    <citation type="journal article" date="2015" name="Nature">
        <title>rRNA introns, odd ribosomes, and small enigmatic genomes across a large radiation of phyla.</title>
        <authorList>
            <person name="Brown C.T."/>
            <person name="Hug L.A."/>
            <person name="Thomas B.C."/>
            <person name="Sharon I."/>
            <person name="Castelle C.J."/>
            <person name="Singh A."/>
            <person name="Wilkins M.J."/>
            <person name="Williams K.H."/>
            <person name="Banfield J.F."/>
        </authorList>
    </citation>
    <scope>NUCLEOTIDE SEQUENCE [LARGE SCALE GENOMIC DNA]</scope>
</reference>
<dbReference type="Proteomes" id="UP000034589">
    <property type="component" value="Unassembled WGS sequence"/>
</dbReference>
<organism evidence="1 2">
    <name type="scientific">Candidatus Kaiserbacteria bacterium GW2011_GWC2_49_12</name>
    <dbReference type="NCBI Taxonomy" id="1618675"/>
    <lineage>
        <taxon>Bacteria</taxon>
        <taxon>Candidatus Kaiseribacteriota</taxon>
    </lineage>
</organism>
<evidence type="ECO:0000313" key="1">
    <source>
        <dbReference type="EMBL" id="KKW07693.1"/>
    </source>
</evidence>
<name>A0A0G1VML0_9BACT</name>
<sequence length="104" mass="12093">MPTQCHVDILEGLNRITCGDVVLVIEAVRNVTCRPNPRVRRALCARINFDLLHCIQFECITYPLCVGQETYFHKNTFDRQSFLFSCFSVFPFKPCDELFTNDLK</sequence>